<sequence>MIFVRDPGSALSGMPYISLESVIAMEIGWQKYLLFVAVFV</sequence>
<dbReference type="EMBL" id="CP013234">
    <property type="protein sequence ID" value="AMP05227.1"/>
    <property type="molecule type" value="Genomic_DNA"/>
</dbReference>
<dbReference type="Proteomes" id="UP000074561">
    <property type="component" value="Chromosome"/>
</dbReference>
<protein>
    <submittedName>
        <fullName evidence="1">Uncharacterized protein</fullName>
    </submittedName>
</protein>
<dbReference type="STRING" id="279113.CPter91_2881"/>
<dbReference type="KEGG" id="cpra:CPter91_2881"/>
<dbReference type="PATRIC" id="fig|279113.9.peg.2845"/>
<reference evidence="1 2" key="1">
    <citation type="submission" date="2015-11" db="EMBL/GenBank/DDBJ databases">
        <title>Exploring the genomic traits of fungus-feeding bacterial genus Collimonas.</title>
        <authorList>
            <person name="Song C."/>
            <person name="Schmidt R."/>
            <person name="de Jager V."/>
            <person name="Krzyzanowska D."/>
            <person name="Jongedijk E."/>
            <person name="Cankar K."/>
            <person name="Beekwilder J."/>
            <person name="van Veen A."/>
            <person name="de Boer W."/>
            <person name="van Veen J.A."/>
            <person name="Garbeva P."/>
        </authorList>
    </citation>
    <scope>NUCLEOTIDE SEQUENCE [LARGE SCALE GENOMIC DNA]</scope>
    <source>
        <strain evidence="1 2">Ter91</strain>
    </source>
</reference>
<name>A0A127Q5B4_9BURK</name>
<proteinExistence type="predicted"/>
<accession>A0A127Q5B4</accession>
<gene>
    <name evidence="1" type="ORF">CPter91_2881</name>
</gene>
<evidence type="ECO:0000313" key="2">
    <source>
        <dbReference type="Proteomes" id="UP000074561"/>
    </source>
</evidence>
<organism evidence="1 2">
    <name type="scientific">Collimonas pratensis</name>
    <dbReference type="NCBI Taxonomy" id="279113"/>
    <lineage>
        <taxon>Bacteria</taxon>
        <taxon>Pseudomonadati</taxon>
        <taxon>Pseudomonadota</taxon>
        <taxon>Betaproteobacteria</taxon>
        <taxon>Burkholderiales</taxon>
        <taxon>Oxalobacteraceae</taxon>
        <taxon>Collimonas</taxon>
    </lineage>
</organism>
<dbReference type="AlphaFoldDB" id="A0A127Q5B4"/>
<evidence type="ECO:0000313" key="1">
    <source>
        <dbReference type="EMBL" id="AMP05227.1"/>
    </source>
</evidence>